<accession>A0A1E7L5S5</accession>
<dbReference type="AlphaFoldDB" id="A0A1E7L5S5"/>
<name>A0A1E7L5S5_9ACTN</name>
<organism evidence="1 2">
    <name type="scientific">Streptomyces nanshensis</name>
    <dbReference type="NCBI Taxonomy" id="518642"/>
    <lineage>
        <taxon>Bacteria</taxon>
        <taxon>Bacillati</taxon>
        <taxon>Actinomycetota</taxon>
        <taxon>Actinomycetes</taxon>
        <taxon>Kitasatosporales</taxon>
        <taxon>Streptomycetaceae</taxon>
        <taxon>Streptomyces</taxon>
    </lineage>
</organism>
<reference evidence="1 2" key="1">
    <citation type="journal article" date="2016" name="Front. Microbiol.">
        <title>Comparative Genomics Analysis of Streptomyces Species Reveals Their Adaptation to the Marine Environment and Their Diversity at the Genomic Level.</title>
        <authorList>
            <person name="Tian X."/>
            <person name="Zhang Z."/>
            <person name="Yang T."/>
            <person name="Chen M."/>
            <person name="Li J."/>
            <person name="Chen F."/>
            <person name="Yang J."/>
            <person name="Li W."/>
            <person name="Zhang B."/>
            <person name="Zhang Z."/>
            <person name="Wu J."/>
            <person name="Zhang C."/>
            <person name="Long L."/>
            <person name="Xiao J."/>
        </authorList>
    </citation>
    <scope>NUCLEOTIDE SEQUENCE [LARGE SCALE GENOMIC DNA]</scope>
    <source>
        <strain evidence="1 2">SCSIO 10429</strain>
    </source>
</reference>
<keyword evidence="2" id="KW-1185">Reference proteome</keyword>
<evidence type="ECO:0000313" key="1">
    <source>
        <dbReference type="EMBL" id="OEV11547.1"/>
    </source>
</evidence>
<proteinExistence type="predicted"/>
<dbReference type="EMBL" id="LJGW01000214">
    <property type="protein sequence ID" value="OEV11547.1"/>
    <property type="molecule type" value="Genomic_DNA"/>
</dbReference>
<sequence>MTAVLVDRTLPFAFEFALVRRLAFRPRPLGARRRPYSRPSGFRDGVGCCAPGSHRGCTTRPAVLPGLAVGPVGRRARAVRLVRSIRVELGSVCTAPTRGRMRRRTAAPGPALEVGSSVLSEQPGILGSPHADHPDSWPAVFRHDPLEPRPVLGVGGHFSFRVRFPCRLVLLRSVPQLFGEVRTMVLGHAECLHER</sequence>
<protein>
    <submittedName>
        <fullName evidence="1">Uncharacterized protein</fullName>
    </submittedName>
</protein>
<gene>
    <name evidence="1" type="ORF">AN218_12415</name>
</gene>
<dbReference type="Proteomes" id="UP000176005">
    <property type="component" value="Unassembled WGS sequence"/>
</dbReference>
<comment type="caution">
    <text evidence="1">The sequence shown here is derived from an EMBL/GenBank/DDBJ whole genome shotgun (WGS) entry which is preliminary data.</text>
</comment>
<evidence type="ECO:0000313" key="2">
    <source>
        <dbReference type="Proteomes" id="UP000176005"/>
    </source>
</evidence>